<dbReference type="InterPro" id="IPR016169">
    <property type="entry name" value="FAD-bd_PCMH_sub2"/>
</dbReference>
<evidence type="ECO:0000256" key="4">
    <source>
        <dbReference type="ARBA" id="ARBA00022827"/>
    </source>
</evidence>
<dbReference type="SUPFAM" id="SSF55103">
    <property type="entry name" value="FAD-linked oxidases, C-terminal domain"/>
    <property type="match status" value="1"/>
</dbReference>
<evidence type="ECO:0000313" key="7">
    <source>
        <dbReference type="EMBL" id="MEJ8569278.1"/>
    </source>
</evidence>
<dbReference type="AlphaFoldDB" id="A0AAW9RK57"/>
<comment type="cofactor">
    <cofactor evidence="1">
        <name>FAD</name>
        <dbReference type="ChEBI" id="CHEBI:57692"/>
    </cofactor>
</comment>
<evidence type="ECO:0000259" key="6">
    <source>
        <dbReference type="PROSITE" id="PS51387"/>
    </source>
</evidence>
<dbReference type="InterPro" id="IPR012951">
    <property type="entry name" value="BBE"/>
</dbReference>
<dbReference type="Gene3D" id="3.30.43.10">
    <property type="entry name" value="Uridine Diphospho-n-acetylenolpyruvylglucosamine Reductase, domain 2"/>
    <property type="match status" value="1"/>
</dbReference>
<proteinExistence type="inferred from homology"/>
<evidence type="ECO:0000313" key="8">
    <source>
        <dbReference type="Proteomes" id="UP001359886"/>
    </source>
</evidence>
<keyword evidence="5" id="KW-0560">Oxidoreductase</keyword>
<dbReference type="Pfam" id="PF08031">
    <property type="entry name" value="BBE"/>
    <property type="match status" value="1"/>
</dbReference>
<dbReference type="InterPro" id="IPR016166">
    <property type="entry name" value="FAD-bd_PCMH"/>
</dbReference>
<feature type="domain" description="FAD-binding PCMH-type" evidence="6">
    <location>
        <begin position="49"/>
        <end position="219"/>
    </location>
</feature>
<keyword evidence="4" id="KW-0274">FAD</keyword>
<dbReference type="InterPro" id="IPR016164">
    <property type="entry name" value="FAD-linked_Oxase-like_C"/>
</dbReference>
<comment type="caution">
    <text evidence="7">The sequence shown here is derived from an EMBL/GenBank/DDBJ whole genome shotgun (WGS) entry which is preliminary data.</text>
</comment>
<dbReference type="SUPFAM" id="SSF56176">
    <property type="entry name" value="FAD-binding/transporter-associated domain-like"/>
    <property type="match status" value="1"/>
</dbReference>
<dbReference type="Pfam" id="PF01565">
    <property type="entry name" value="FAD_binding_4"/>
    <property type="match status" value="1"/>
</dbReference>
<dbReference type="GO" id="GO:0016491">
    <property type="term" value="F:oxidoreductase activity"/>
    <property type="evidence" value="ECO:0007669"/>
    <property type="project" value="UniProtKB-KW"/>
</dbReference>
<keyword evidence="3" id="KW-0285">Flavoprotein</keyword>
<dbReference type="PANTHER" id="PTHR42973:SF39">
    <property type="entry name" value="FAD-BINDING PCMH-TYPE DOMAIN-CONTAINING PROTEIN"/>
    <property type="match status" value="1"/>
</dbReference>
<dbReference type="Gene3D" id="3.40.462.20">
    <property type="match status" value="1"/>
</dbReference>
<organism evidence="7 8">
    <name type="scientific">Elongatibacter sediminis</name>
    <dbReference type="NCBI Taxonomy" id="3119006"/>
    <lineage>
        <taxon>Bacteria</taxon>
        <taxon>Pseudomonadati</taxon>
        <taxon>Pseudomonadota</taxon>
        <taxon>Gammaproteobacteria</taxon>
        <taxon>Chromatiales</taxon>
        <taxon>Wenzhouxiangellaceae</taxon>
        <taxon>Elongatibacter</taxon>
    </lineage>
</organism>
<dbReference type="Gene3D" id="3.30.465.10">
    <property type="match status" value="1"/>
</dbReference>
<sequence length="479" mass="53071">MLQIATLDDDTISLPAESLEALRSSIRGEVICQDDTAYDLARGIFNGMIDRHPAMIIRCSGVADVMRAVRFAAEHRLLTAVRGGGHGIAGTAVCDGGLMINLERLNSVRVDPQAKIAWVGGGAALGDVDHETAAHGLACPGGVVSTTGVAGLTTGGGYGWLRGKLGMSIDNLRAVEIVTADGQFRRASEAENPDLFWAVRGGGGNFGIVTTFEFNLHPIEPEVMLCNPIYAAEHAREVLRGWRDFMATAPDELTTEFFFWTIPPMDHFPEELHGKDVVVPCAVYYGPPEEGEKVIQPLRELAPVLLDISAPMPFVEIQQMFDPYLPYGEVIGYWKALYMDRMNDDMADTLVDHFLDRPKNGRICPLVLHYLNGVSQRVPNDATAFPGRNWSYLMEYNLTWNDPADDESCIAWVRSAWNEMRDKYQQHGGAYLNIDSYSDDGLAWVKETFGDNFPRLQALKDQYDPMNLFRLNPNIPPSE</sequence>
<dbReference type="Proteomes" id="UP001359886">
    <property type="component" value="Unassembled WGS sequence"/>
</dbReference>
<dbReference type="GO" id="GO:0071949">
    <property type="term" value="F:FAD binding"/>
    <property type="evidence" value="ECO:0007669"/>
    <property type="project" value="InterPro"/>
</dbReference>
<dbReference type="InterPro" id="IPR036318">
    <property type="entry name" value="FAD-bd_PCMH-like_sf"/>
</dbReference>
<dbReference type="PANTHER" id="PTHR42973">
    <property type="entry name" value="BINDING OXIDOREDUCTASE, PUTATIVE (AFU_ORTHOLOGUE AFUA_1G17690)-RELATED"/>
    <property type="match status" value="1"/>
</dbReference>
<reference evidence="7 8" key="1">
    <citation type="submission" date="2024-02" db="EMBL/GenBank/DDBJ databases">
        <title>A novel Wenzhouxiangellaceae bacterium, isolated from coastal sediments.</title>
        <authorList>
            <person name="Du Z.-J."/>
            <person name="Ye Y.-Q."/>
            <person name="Zhang X.-Y."/>
        </authorList>
    </citation>
    <scope>NUCLEOTIDE SEQUENCE [LARGE SCALE GENOMIC DNA]</scope>
    <source>
        <strain evidence="7 8">CH-27</strain>
    </source>
</reference>
<dbReference type="InterPro" id="IPR016167">
    <property type="entry name" value="FAD-bd_PCMH_sub1"/>
</dbReference>
<dbReference type="PROSITE" id="PS51387">
    <property type="entry name" value="FAD_PCMH"/>
    <property type="match status" value="1"/>
</dbReference>
<protein>
    <submittedName>
        <fullName evidence="7">FAD-binding oxidoreductase</fullName>
    </submittedName>
</protein>
<accession>A0AAW9RK57</accession>
<dbReference type="InterPro" id="IPR006094">
    <property type="entry name" value="Oxid_FAD_bind_N"/>
</dbReference>
<dbReference type="RefSeq" id="WP_354696603.1">
    <property type="nucleotide sequence ID" value="NZ_JAZHOG010000012.1"/>
</dbReference>
<name>A0AAW9RK57_9GAMM</name>
<comment type="similarity">
    <text evidence="2">Belongs to the oxygen-dependent FAD-linked oxidoreductase family.</text>
</comment>
<keyword evidence="8" id="KW-1185">Reference proteome</keyword>
<evidence type="ECO:0000256" key="5">
    <source>
        <dbReference type="ARBA" id="ARBA00023002"/>
    </source>
</evidence>
<evidence type="ECO:0000256" key="2">
    <source>
        <dbReference type="ARBA" id="ARBA00005466"/>
    </source>
</evidence>
<evidence type="ECO:0000256" key="3">
    <source>
        <dbReference type="ARBA" id="ARBA00022630"/>
    </source>
</evidence>
<dbReference type="InterPro" id="IPR050416">
    <property type="entry name" value="FAD-linked_Oxidoreductase"/>
</dbReference>
<evidence type="ECO:0000256" key="1">
    <source>
        <dbReference type="ARBA" id="ARBA00001974"/>
    </source>
</evidence>
<gene>
    <name evidence="7" type="ORF">V3330_16755</name>
</gene>
<dbReference type="EMBL" id="JAZHOG010000012">
    <property type="protein sequence ID" value="MEJ8569278.1"/>
    <property type="molecule type" value="Genomic_DNA"/>
</dbReference>